<protein>
    <submittedName>
        <fullName evidence="1">Uncharacterized protein</fullName>
    </submittedName>
</protein>
<dbReference type="Pfam" id="PF07253">
    <property type="entry name" value="Gypsy"/>
    <property type="match status" value="1"/>
</dbReference>
<proteinExistence type="predicted"/>
<organism evidence="1 2">
    <name type="scientific">Drosophila erecta</name>
    <name type="common">Fruit fly</name>
    <dbReference type="NCBI Taxonomy" id="7220"/>
    <lineage>
        <taxon>Eukaryota</taxon>
        <taxon>Metazoa</taxon>
        <taxon>Ecdysozoa</taxon>
        <taxon>Arthropoda</taxon>
        <taxon>Hexapoda</taxon>
        <taxon>Insecta</taxon>
        <taxon>Pterygota</taxon>
        <taxon>Neoptera</taxon>
        <taxon>Endopterygota</taxon>
        <taxon>Diptera</taxon>
        <taxon>Brachycera</taxon>
        <taxon>Muscomorpha</taxon>
        <taxon>Ephydroidea</taxon>
        <taxon>Drosophilidae</taxon>
        <taxon>Drosophila</taxon>
        <taxon>Sophophora</taxon>
    </lineage>
</organism>
<evidence type="ECO:0000313" key="2">
    <source>
        <dbReference type="Proteomes" id="UP000008711"/>
    </source>
</evidence>
<sequence>RITDFSHANCIPVIDGDVLVLDRRDYLRHSSNLSEYISTVDETEKLSESFPRSHMRKLLDVDIDHLRTLLSITHHRIARSLDFLGTALKVVAGTPDASDFLKIRMTEAQLVDSNSSQININSETQKQINKLTDTINKIIKARSNDLVDTPHLYEALLARNRMLTTEVQNLILTVTDHADLKSLIEQDTPVVSLASKIRVLQSDNIIHILIAYPRVKVRCKKVLMYSVSHYQVILRL</sequence>
<feature type="non-terminal residue" evidence="1">
    <location>
        <position position="1"/>
    </location>
</feature>
<reference evidence="1 2" key="2">
    <citation type="journal article" date="2008" name="Bioinformatics">
        <title>Assembly reconciliation.</title>
        <authorList>
            <person name="Zimin A.V."/>
            <person name="Smith D.R."/>
            <person name="Sutton G."/>
            <person name="Yorke J.A."/>
        </authorList>
    </citation>
    <scope>NUCLEOTIDE SEQUENCE [LARGE SCALE GENOMIC DNA]</scope>
    <source>
        <strain evidence="1 2">TSC#14021-0224.01</strain>
    </source>
</reference>
<feature type="non-terminal residue" evidence="1">
    <location>
        <position position="236"/>
    </location>
</feature>
<keyword evidence="2" id="KW-1185">Reference proteome</keyword>
<dbReference type="AlphaFoldDB" id="A0A0Q5WCE7"/>
<dbReference type="EMBL" id="CH954177">
    <property type="protein sequence ID" value="KQS71057.1"/>
    <property type="molecule type" value="Genomic_DNA"/>
</dbReference>
<reference evidence="1 2" key="1">
    <citation type="journal article" date="2007" name="Nature">
        <title>Evolution of genes and genomes on the Drosophila phylogeny.</title>
        <authorList>
            <consortium name="Drosophila 12 Genomes Consortium"/>
            <person name="Clark A.G."/>
            <person name="Eisen M.B."/>
            <person name="Smith D.R."/>
            <person name="Bergman C.M."/>
            <person name="Oliver B."/>
            <person name="Markow T.A."/>
            <person name="Kaufman T.C."/>
            <person name="Kellis M."/>
            <person name="Gelbart W."/>
            <person name="Iyer V.N."/>
            <person name="Pollard D.A."/>
            <person name="Sackton T.B."/>
            <person name="Larracuente A.M."/>
            <person name="Singh N.D."/>
            <person name="Abad J.P."/>
            <person name="Abt D.N."/>
            <person name="Adryan B."/>
            <person name="Aguade M."/>
            <person name="Akashi H."/>
            <person name="Anderson W.W."/>
            <person name="Aquadro C.F."/>
            <person name="Ardell D.H."/>
            <person name="Arguello R."/>
            <person name="Artieri C.G."/>
            <person name="Barbash D.A."/>
            <person name="Barker D."/>
            <person name="Barsanti P."/>
            <person name="Batterham P."/>
            <person name="Batzoglou S."/>
            <person name="Begun D."/>
            <person name="Bhutkar A."/>
            <person name="Blanco E."/>
            <person name="Bosak S.A."/>
            <person name="Bradley R.K."/>
            <person name="Brand A.D."/>
            <person name="Brent M.R."/>
            <person name="Brooks A.N."/>
            <person name="Brown R.H."/>
            <person name="Butlin R.K."/>
            <person name="Caggese C."/>
            <person name="Calvi B.R."/>
            <person name="Bernardo de Carvalho A."/>
            <person name="Caspi A."/>
            <person name="Castrezana S."/>
            <person name="Celniker S.E."/>
            <person name="Chang J.L."/>
            <person name="Chapple C."/>
            <person name="Chatterji S."/>
            <person name="Chinwalla A."/>
            <person name="Civetta A."/>
            <person name="Clifton S.W."/>
            <person name="Comeron J.M."/>
            <person name="Costello J.C."/>
            <person name="Coyne J.A."/>
            <person name="Daub J."/>
            <person name="David R.G."/>
            <person name="Delcher A.L."/>
            <person name="Delehaunty K."/>
            <person name="Do C.B."/>
            <person name="Ebling H."/>
            <person name="Edwards K."/>
            <person name="Eickbush T."/>
            <person name="Evans J.D."/>
            <person name="Filipski A."/>
            <person name="Findeiss S."/>
            <person name="Freyhult E."/>
            <person name="Fulton L."/>
            <person name="Fulton R."/>
            <person name="Garcia A.C."/>
            <person name="Gardiner A."/>
            <person name="Garfield D.A."/>
            <person name="Garvin B.E."/>
            <person name="Gibson G."/>
            <person name="Gilbert D."/>
            <person name="Gnerre S."/>
            <person name="Godfrey J."/>
            <person name="Good R."/>
            <person name="Gotea V."/>
            <person name="Gravely B."/>
            <person name="Greenberg A.J."/>
            <person name="Griffiths-Jones S."/>
            <person name="Gross S."/>
            <person name="Guigo R."/>
            <person name="Gustafson E.A."/>
            <person name="Haerty W."/>
            <person name="Hahn M.W."/>
            <person name="Halligan D.L."/>
            <person name="Halpern A.L."/>
            <person name="Halter G.M."/>
            <person name="Han M.V."/>
            <person name="Heger A."/>
            <person name="Hillier L."/>
            <person name="Hinrichs A.S."/>
            <person name="Holmes I."/>
            <person name="Hoskins R.A."/>
            <person name="Hubisz M.J."/>
            <person name="Hultmark D."/>
            <person name="Huntley M.A."/>
            <person name="Jaffe D.B."/>
            <person name="Jagadeeshan S."/>
            <person name="Jeck W.R."/>
            <person name="Johnson J."/>
            <person name="Jones C.D."/>
            <person name="Jordan W.C."/>
            <person name="Karpen G.H."/>
            <person name="Kataoka E."/>
            <person name="Keightley P.D."/>
            <person name="Kheradpour P."/>
            <person name="Kirkness E.F."/>
            <person name="Koerich L.B."/>
            <person name="Kristiansen K."/>
            <person name="Kudrna D."/>
            <person name="Kulathinal R.J."/>
            <person name="Kumar S."/>
            <person name="Kwok R."/>
            <person name="Lander E."/>
            <person name="Langley C.H."/>
            <person name="Lapoint R."/>
            <person name="Lazzaro B.P."/>
            <person name="Lee S.J."/>
            <person name="Levesque L."/>
            <person name="Li R."/>
            <person name="Lin C.F."/>
            <person name="Lin M.F."/>
            <person name="Lindblad-Toh K."/>
            <person name="Llopart A."/>
            <person name="Long M."/>
            <person name="Low L."/>
            <person name="Lozovsky E."/>
            <person name="Lu J."/>
            <person name="Luo M."/>
            <person name="Machado C.A."/>
            <person name="Makalowski W."/>
            <person name="Marzo M."/>
            <person name="Matsuda M."/>
            <person name="Matzkin L."/>
            <person name="McAllister B."/>
            <person name="McBride C.S."/>
            <person name="McKernan B."/>
            <person name="McKernan K."/>
            <person name="Mendez-Lago M."/>
            <person name="Minx P."/>
            <person name="Mollenhauer M.U."/>
            <person name="Montooth K."/>
            <person name="Mount S.M."/>
            <person name="Mu X."/>
            <person name="Myers E."/>
            <person name="Negre B."/>
            <person name="Newfeld S."/>
            <person name="Nielsen R."/>
            <person name="Noor M.A."/>
            <person name="O'Grady P."/>
            <person name="Pachter L."/>
            <person name="Papaceit M."/>
            <person name="Parisi M.J."/>
            <person name="Parisi M."/>
            <person name="Parts L."/>
            <person name="Pedersen J.S."/>
            <person name="Pesole G."/>
            <person name="Phillippy A.M."/>
            <person name="Ponting C.P."/>
            <person name="Pop M."/>
            <person name="Porcelli D."/>
            <person name="Powell J.R."/>
            <person name="Prohaska S."/>
            <person name="Pruitt K."/>
            <person name="Puig M."/>
            <person name="Quesneville H."/>
            <person name="Ram K.R."/>
            <person name="Rand D."/>
            <person name="Rasmussen M.D."/>
            <person name="Reed L.K."/>
            <person name="Reenan R."/>
            <person name="Reily A."/>
            <person name="Remington K.A."/>
            <person name="Rieger T.T."/>
            <person name="Ritchie M.G."/>
            <person name="Robin C."/>
            <person name="Rogers Y.H."/>
            <person name="Rohde C."/>
            <person name="Rozas J."/>
            <person name="Rubenfield M.J."/>
            <person name="Ruiz A."/>
            <person name="Russo S."/>
            <person name="Salzberg S.L."/>
            <person name="Sanchez-Gracia A."/>
            <person name="Saranga D.J."/>
            <person name="Sato H."/>
            <person name="Schaeffer S.W."/>
            <person name="Schatz M.C."/>
            <person name="Schlenke T."/>
            <person name="Schwartz R."/>
            <person name="Segarra C."/>
            <person name="Singh R.S."/>
            <person name="Sirot L."/>
            <person name="Sirota M."/>
            <person name="Sisneros N.B."/>
            <person name="Smith C.D."/>
            <person name="Smith T.F."/>
            <person name="Spieth J."/>
            <person name="Stage D.E."/>
            <person name="Stark A."/>
            <person name="Stephan W."/>
            <person name="Strausberg R.L."/>
            <person name="Strempel S."/>
            <person name="Sturgill D."/>
            <person name="Sutton G."/>
            <person name="Sutton G.G."/>
            <person name="Tao W."/>
            <person name="Teichmann S."/>
            <person name="Tobari Y.N."/>
            <person name="Tomimura Y."/>
            <person name="Tsolas J.M."/>
            <person name="Valente V.L."/>
            <person name="Venter E."/>
            <person name="Venter J.C."/>
            <person name="Vicario S."/>
            <person name="Vieira F.G."/>
            <person name="Vilella A.J."/>
            <person name="Villasante A."/>
            <person name="Walenz B."/>
            <person name="Wang J."/>
            <person name="Wasserman M."/>
            <person name="Watts T."/>
            <person name="Wilson D."/>
            <person name="Wilson R.K."/>
            <person name="Wing R.A."/>
            <person name="Wolfner M.F."/>
            <person name="Wong A."/>
            <person name="Wong G.K."/>
            <person name="Wu C.I."/>
            <person name="Wu G."/>
            <person name="Yamamoto D."/>
            <person name="Yang H.P."/>
            <person name="Yang S.P."/>
            <person name="Yorke J.A."/>
            <person name="Yoshida K."/>
            <person name="Zdobnov E."/>
            <person name="Zhang P."/>
            <person name="Zhang Y."/>
            <person name="Zimin A.V."/>
            <person name="Baldwin J."/>
            <person name="Abdouelleil A."/>
            <person name="Abdulkadir J."/>
            <person name="Abebe A."/>
            <person name="Abera B."/>
            <person name="Abreu J."/>
            <person name="Acer S.C."/>
            <person name="Aftuck L."/>
            <person name="Alexander A."/>
            <person name="An P."/>
            <person name="Anderson E."/>
            <person name="Anderson S."/>
            <person name="Arachi H."/>
            <person name="Azer M."/>
            <person name="Bachantsang P."/>
            <person name="Barry A."/>
            <person name="Bayul T."/>
            <person name="Berlin A."/>
            <person name="Bessette D."/>
            <person name="Bloom T."/>
            <person name="Blye J."/>
            <person name="Boguslavskiy L."/>
            <person name="Bonnet C."/>
            <person name="Boukhgalter B."/>
            <person name="Bourzgui I."/>
            <person name="Brown A."/>
            <person name="Cahill P."/>
            <person name="Channer S."/>
            <person name="Cheshatsang Y."/>
            <person name="Chuda L."/>
            <person name="Citroen M."/>
            <person name="Collymore A."/>
            <person name="Cooke P."/>
            <person name="Costello M."/>
            <person name="D'Aco K."/>
            <person name="Daza R."/>
            <person name="De Haan G."/>
            <person name="DeGray S."/>
            <person name="DeMaso C."/>
            <person name="Dhargay N."/>
            <person name="Dooley K."/>
            <person name="Dooley E."/>
            <person name="Doricent M."/>
            <person name="Dorje P."/>
            <person name="Dorjee K."/>
            <person name="Dupes A."/>
            <person name="Elong R."/>
            <person name="Falk J."/>
            <person name="Farina A."/>
            <person name="Faro S."/>
            <person name="Ferguson D."/>
            <person name="Fisher S."/>
            <person name="Foley C.D."/>
            <person name="Franke A."/>
            <person name="Friedrich D."/>
            <person name="Gadbois L."/>
            <person name="Gearin G."/>
            <person name="Gearin C.R."/>
            <person name="Giannoukos G."/>
            <person name="Goode T."/>
            <person name="Graham J."/>
            <person name="Grandbois E."/>
            <person name="Grewal S."/>
            <person name="Gyaltsen K."/>
            <person name="Hafez N."/>
            <person name="Hagos B."/>
            <person name="Hall J."/>
            <person name="Henson C."/>
            <person name="Hollinger A."/>
            <person name="Honan T."/>
            <person name="Huard M.D."/>
            <person name="Hughes L."/>
            <person name="Hurhula B."/>
            <person name="Husby M.E."/>
            <person name="Kamat A."/>
            <person name="Kanga B."/>
            <person name="Kashin S."/>
            <person name="Khazanovich D."/>
            <person name="Kisner P."/>
            <person name="Lance K."/>
            <person name="Lara M."/>
            <person name="Lee W."/>
            <person name="Lennon N."/>
            <person name="Letendre F."/>
            <person name="LeVine R."/>
            <person name="Lipovsky A."/>
            <person name="Liu X."/>
            <person name="Liu J."/>
            <person name="Liu S."/>
            <person name="Lokyitsang T."/>
            <person name="Lokyitsang Y."/>
            <person name="Lubonja R."/>
            <person name="Lui A."/>
            <person name="MacDonald P."/>
            <person name="Magnisalis V."/>
            <person name="Maru K."/>
            <person name="Matthews C."/>
            <person name="McCusker W."/>
            <person name="McDonough S."/>
            <person name="Mehta T."/>
            <person name="Meldrim J."/>
            <person name="Meneus L."/>
            <person name="Mihai O."/>
            <person name="Mihalev A."/>
            <person name="Mihova T."/>
            <person name="Mittelman R."/>
            <person name="Mlenga V."/>
            <person name="Montmayeur A."/>
            <person name="Mulrain L."/>
            <person name="Navidi A."/>
            <person name="Naylor J."/>
            <person name="Negash T."/>
            <person name="Nguyen T."/>
            <person name="Nguyen N."/>
            <person name="Nicol R."/>
            <person name="Norbu C."/>
            <person name="Norbu N."/>
            <person name="Novod N."/>
            <person name="O'Neill B."/>
            <person name="Osman S."/>
            <person name="Markiewicz E."/>
            <person name="Oyono O.L."/>
            <person name="Patti C."/>
            <person name="Phunkhang P."/>
            <person name="Pierre F."/>
            <person name="Priest M."/>
            <person name="Raghuraman S."/>
            <person name="Rege F."/>
            <person name="Reyes R."/>
            <person name="Rise C."/>
            <person name="Rogov P."/>
            <person name="Ross K."/>
            <person name="Ryan E."/>
            <person name="Settipalli S."/>
            <person name="Shea T."/>
            <person name="Sherpa N."/>
            <person name="Shi L."/>
            <person name="Shih D."/>
            <person name="Sparrow T."/>
            <person name="Spaulding J."/>
            <person name="Stalker J."/>
            <person name="Stange-Thomann N."/>
            <person name="Stavropoulos S."/>
            <person name="Stone C."/>
            <person name="Strader C."/>
            <person name="Tesfaye S."/>
            <person name="Thomson T."/>
            <person name="Thoulutsang Y."/>
            <person name="Thoulutsang D."/>
            <person name="Topham K."/>
            <person name="Topping I."/>
            <person name="Tsamla T."/>
            <person name="Vassiliev H."/>
            <person name="Vo A."/>
            <person name="Wangchuk T."/>
            <person name="Wangdi T."/>
            <person name="Weiand M."/>
            <person name="Wilkinson J."/>
            <person name="Wilson A."/>
            <person name="Yadav S."/>
            <person name="Young G."/>
            <person name="Yu Q."/>
            <person name="Zembek L."/>
            <person name="Zhong D."/>
            <person name="Zimmer A."/>
            <person name="Zwirko Z."/>
            <person name="Jaffe D.B."/>
            <person name="Alvarez P."/>
            <person name="Brockman W."/>
            <person name="Butler J."/>
            <person name="Chin C."/>
            <person name="Gnerre S."/>
            <person name="Grabherr M."/>
            <person name="Kleber M."/>
            <person name="Mauceli E."/>
            <person name="MacCallum I."/>
        </authorList>
    </citation>
    <scope>NUCLEOTIDE SEQUENCE [LARGE SCALE GENOMIC DNA]</scope>
    <source>
        <strain evidence="1 2">TSC#14021-0224.01</strain>
    </source>
</reference>
<accession>A0A0Q5WCE7</accession>
<dbReference type="InterPro" id="IPR009882">
    <property type="entry name" value="Gypsy"/>
</dbReference>
<gene>
    <name evidence="1" type="primary">Dere\GG27277</name>
    <name evidence="1" type="synonym">GG27277</name>
    <name evidence="1" type="ORF">Dere_GG27277</name>
</gene>
<name>A0A0Q5WCE7_DROER</name>
<dbReference type="Proteomes" id="UP000008711">
    <property type="component" value="Unassembled WGS sequence"/>
</dbReference>
<evidence type="ECO:0000313" key="1">
    <source>
        <dbReference type="EMBL" id="KQS71057.1"/>
    </source>
</evidence>